<dbReference type="GO" id="GO:0006364">
    <property type="term" value="P:rRNA processing"/>
    <property type="evidence" value="ECO:0007669"/>
    <property type="project" value="TreeGrafter"/>
</dbReference>
<sequence length="311" mass="35343">MPLNRTGMVVISVSNRCCVFIFFAFQEMVKKTPSMEINQKKKAKRLKKVKPIKIEPSTSESAPIESDELKYLRYSISDRYPANRQLFLKMDKSNEYSLIVGNVPAYLPKGAVEGFIKQFVPVSISEVVVQRSNALDGSLSHGQLTLSVRFEDPKGVHIALSKCQDVGPYKACDFADPEIPSVLQNSVALYRRLFPSPEDIQKSAAAFIEKQDEEVQEAKRAAKRKFTEPDEEGWITVTKAAKKVGKVMKVKKDEVPFMGGLNKKKNHVDLAFYSFDKKNTKTKKLNELREKFMQDKKRIALLKNARKFNPD</sequence>
<feature type="domain" description="Ribosomal RNA-processing protein 7 C-terminal" evidence="2">
    <location>
        <begin position="192"/>
        <end position="310"/>
    </location>
</feature>
<dbReference type="InterPro" id="IPR024326">
    <property type="entry name" value="RRP7_C"/>
</dbReference>
<accession>A0A368H9B9</accession>
<dbReference type="GO" id="GO:0032545">
    <property type="term" value="C:CURI complex"/>
    <property type="evidence" value="ECO:0007669"/>
    <property type="project" value="TreeGrafter"/>
</dbReference>
<dbReference type="OrthoDB" id="5390at2759"/>
<dbReference type="InterPro" id="IPR040446">
    <property type="entry name" value="RRP7"/>
</dbReference>
<reference evidence="3 4" key="1">
    <citation type="submission" date="2014-10" db="EMBL/GenBank/DDBJ databases">
        <title>Draft genome of the hookworm Ancylostoma caninum.</title>
        <authorList>
            <person name="Mitreva M."/>
        </authorList>
    </citation>
    <scope>NUCLEOTIDE SEQUENCE [LARGE SCALE GENOMIC DNA]</scope>
    <source>
        <strain evidence="3 4">Baltimore</strain>
    </source>
</reference>
<gene>
    <name evidence="3" type="ORF">ANCCAN_00699</name>
</gene>
<dbReference type="GO" id="GO:0000028">
    <property type="term" value="P:ribosomal small subunit assembly"/>
    <property type="evidence" value="ECO:0007669"/>
    <property type="project" value="TreeGrafter"/>
</dbReference>
<comment type="similarity">
    <text evidence="1">Belongs to the RRP7 family.</text>
</comment>
<dbReference type="Gene3D" id="6.10.250.1770">
    <property type="match status" value="1"/>
</dbReference>
<comment type="caution">
    <text evidence="3">The sequence shown here is derived from an EMBL/GenBank/DDBJ whole genome shotgun (WGS) entry which is preliminary data.</text>
</comment>
<proteinExistence type="inferred from homology"/>
<dbReference type="Proteomes" id="UP000252519">
    <property type="component" value="Unassembled WGS sequence"/>
</dbReference>
<dbReference type="Pfam" id="PF12923">
    <property type="entry name" value="RRP7"/>
    <property type="match status" value="1"/>
</dbReference>
<dbReference type="EMBL" id="JOJR01000003">
    <property type="protein sequence ID" value="RCN53146.1"/>
    <property type="molecule type" value="Genomic_DNA"/>
</dbReference>
<protein>
    <submittedName>
        <fullName evidence="3">Ribosomal RNA-processing protein 7-like family protein</fullName>
    </submittedName>
</protein>
<organism evidence="3 4">
    <name type="scientific">Ancylostoma caninum</name>
    <name type="common">Dog hookworm</name>
    <dbReference type="NCBI Taxonomy" id="29170"/>
    <lineage>
        <taxon>Eukaryota</taxon>
        <taxon>Metazoa</taxon>
        <taxon>Ecdysozoa</taxon>
        <taxon>Nematoda</taxon>
        <taxon>Chromadorea</taxon>
        <taxon>Rhabditida</taxon>
        <taxon>Rhabditina</taxon>
        <taxon>Rhabditomorpha</taxon>
        <taxon>Strongyloidea</taxon>
        <taxon>Ancylostomatidae</taxon>
        <taxon>Ancylostomatinae</taxon>
        <taxon>Ancylostoma</taxon>
    </lineage>
</organism>
<name>A0A368H9B9_ANCCA</name>
<dbReference type="AlphaFoldDB" id="A0A368H9B9"/>
<evidence type="ECO:0000256" key="1">
    <source>
        <dbReference type="ARBA" id="ARBA00006110"/>
    </source>
</evidence>
<dbReference type="GO" id="GO:0034456">
    <property type="term" value="C:UTP-C complex"/>
    <property type="evidence" value="ECO:0007669"/>
    <property type="project" value="TreeGrafter"/>
</dbReference>
<dbReference type="STRING" id="29170.A0A368H9B9"/>
<evidence type="ECO:0000259" key="2">
    <source>
        <dbReference type="Pfam" id="PF12923"/>
    </source>
</evidence>
<dbReference type="PANTHER" id="PTHR13191">
    <property type="entry name" value="RIBOSOMAL RNA PROCESSING PROTEIN 7-RELATED"/>
    <property type="match status" value="1"/>
</dbReference>
<dbReference type="PANTHER" id="PTHR13191:SF0">
    <property type="entry name" value="RIBOSOMAL RNA-PROCESSING PROTEIN 7 HOMOLOG A-RELATED"/>
    <property type="match status" value="1"/>
</dbReference>
<evidence type="ECO:0000313" key="3">
    <source>
        <dbReference type="EMBL" id="RCN53146.1"/>
    </source>
</evidence>
<keyword evidence="4" id="KW-1185">Reference proteome</keyword>
<evidence type="ECO:0000313" key="4">
    <source>
        <dbReference type="Proteomes" id="UP000252519"/>
    </source>
</evidence>